<proteinExistence type="predicted"/>
<keyword evidence="1" id="KW-1133">Transmembrane helix</keyword>
<dbReference type="AlphaFoldDB" id="N9GSU3"/>
<dbReference type="EMBL" id="APQQ01000012">
    <property type="protein sequence ID" value="ENW20134.1"/>
    <property type="molecule type" value="Genomic_DNA"/>
</dbReference>
<evidence type="ECO:0000256" key="1">
    <source>
        <dbReference type="SAM" id="Phobius"/>
    </source>
</evidence>
<name>N9GSU3_ACIHA</name>
<feature type="transmembrane region" description="Helical" evidence="1">
    <location>
        <begin position="7"/>
        <end position="25"/>
    </location>
</feature>
<keyword evidence="1" id="KW-0812">Transmembrane</keyword>
<dbReference type="HOGENOM" id="CLU_1080222_0_0_6"/>
<protein>
    <submittedName>
        <fullName evidence="2">Uncharacterized protein</fullName>
    </submittedName>
</protein>
<evidence type="ECO:0000313" key="3">
    <source>
        <dbReference type="Proteomes" id="UP000017667"/>
    </source>
</evidence>
<dbReference type="PATRIC" id="fig|1217659.3.peg.599"/>
<keyword evidence="3" id="KW-1185">Reference proteome</keyword>
<sequence length="257" mass="29938">MSFVQRMFGYIIALWIILIIKITFIKKTHTVGLLLIISSTIILLQYCYSEIKSLPPNINTYKKLCGVYKYEEFISSNRGKGSYNFYFQLSDYGDYSYNINHTKAIHYGYNSSKKLRLDKLQNNQDICLHVSMNAYQADRINELLDIEYLAPDYEFEFKKICGRQIASEYSQGMKESKDNPYYLIFKLDQYGTYSHYIPPHGITRSTLIGDVIYTNSNQEVCLIAKIPKVSIHESKFLEDADILMIELVDKPPILKNE</sequence>
<organism evidence="2 3">
    <name type="scientific">Acinetobacter haemolyticus CIP 64.3 = MTCC 9819</name>
    <dbReference type="NCBI Taxonomy" id="1217659"/>
    <lineage>
        <taxon>Bacteria</taxon>
        <taxon>Pseudomonadati</taxon>
        <taxon>Pseudomonadota</taxon>
        <taxon>Gammaproteobacteria</taxon>
        <taxon>Moraxellales</taxon>
        <taxon>Moraxellaceae</taxon>
        <taxon>Acinetobacter</taxon>
    </lineage>
</organism>
<accession>N9GSU3</accession>
<evidence type="ECO:0000313" key="2">
    <source>
        <dbReference type="EMBL" id="ENW20134.1"/>
    </source>
</evidence>
<dbReference type="Proteomes" id="UP000017667">
    <property type="component" value="Unassembled WGS sequence"/>
</dbReference>
<gene>
    <name evidence="2" type="ORF">F927_00610</name>
</gene>
<reference evidence="2 3" key="1">
    <citation type="submission" date="2013-02" db="EMBL/GenBank/DDBJ databases">
        <title>The Genome Sequence of Acinetobacter haemolyticus CIP 64.3.</title>
        <authorList>
            <consortium name="The Broad Institute Genome Sequencing Platform"/>
            <consortium name="The Broad Institute Genome Sequencing Center for Infectious Disease"/>
            <person name="Cerqueira G."/>
            <person name="Feldgarden M."/>
            <person name="Courvalin P."/>
            <person name="Perichon B."/>
            <person name="Grillot-Courvalin C."/>
            <person name="Clermont D."/>
            <person name="Rocha E."/>
            <person name="Yoon E.-J."/>
            <person name="Nemec A."/>
            <person name="Walker B."/>
            <person name="Young S.K."/>
            <person name="Zeng Q."/>
            <person name="Gargeya S."/>
            <person name="Fitzgerald M."/>
            <person name="Haas B."/>
            <person name="Abouelleil A."/>
            <person name="Alvarado L."/>
            <person name="Arachchi H.M."/>
            <person name="Berlin A.M."/>
            <person name="Chapman S.B."/>
            <person name="Dewar J."/>
            <person name="Goldberg J."/>
            <person name="Griggs A."/>
            <person name="Gujja S."/>
            <person name="Hansen M."/>
            <person name="Howarth C."/>
            <person name="Imamovic A."/>
            <person name="Larimer J."/>
            <person name="McCowan C."/>
            <person name="Murphy C."/>
            <person name="Neiman D."/>
            <person name="Pearson M."/>
            <person name="Priest M."/>
            <person name="Roberts A."/>
            <person name="Saif S."/>
            <person name="Shea T."/>
            <person name="Sisk P."/>
            <person name="Sykes S."/>
            <person name="Wortman J."/>
            <person name="Nusbaum C."/>
            <person name="Birren B."/>
        </authorList>
    </citation>
    <scope>NUCLEOTIDE SEQUENCE [LARGE SCALE GENOMIC DNA]</scope>
    <source>
        <strain evidence="2 3">CIP 64.3</strain>
    </source>
</reference>
<comment type="caution">
    <text evidence="2">The sequence shown here is derived from an EMBL/GenBank/DDBJ whole genome shotgun (WGS) entry which is preliminary data.</text>
</comment>
<keyword evidence="1" id="KW-0472">Membrane</keyword>